<comment type="caution">
    <text evidence="8">The sequence shown here is derived from an EMBL/GenBank/DDBJ whole genome shotgun (WGS) entry which is preliminary data.</text>
</comment>
<name>V9HC62_9NEIS</name>
<evidence type="ECO:0000256" key="2">
    <source>
        <dbReference type="ARBA" id="ARBA00022630"/>
    </source>
</evidence>
<feature type="domain" description="3-octaprenyl-4-hydroxybenzoate carboxy-lyase-like Rift-related" evidence="5">
    <location>
        <begin position="127"/>
        <end position="327"/>
    </location>
</feature>
<evidence type="ECO:0000259" key="6">
    <source>
        <dbReference type="Pfam" id="PF20695"/>
    </source>
</evidence>
<evidence type="ECO:0000259" key="7">
    <source>
        <dbReference type="Pfam" id="PF20696"/>
    </source>
</evidence>
<keyword evidence="9" id="KW-1185">Reference proteome</keyword>
<gene>
    <name evidence="8" type="ORF">HMPREF9021_01458</name>
</gene>
<dbReference type="HOGENOM" id="CLU_023348_4_1_4"/>
<evidence type="ECO:0000256" key="1">
    <source>
        <dbReference type="ARBA" id="ARBA00010021"/>
    </source>
</evidence>
<dbReference type="Pfam" id="PF01977">
    <property type="entry name" value="UbiD"/>
    <property type="match status" value="1"/>
</dbReference>
<keyword evidence="3" id="KW-0288">FMN</keyword>
<evidence type="ECO:0000313" key="9">
    <source>
        <dbReference type="Proteomes" id="UP000017813"/>
    </source>
</evidence>
<feature type="domain" description="3-octaprenyl-4-hydroxybenzoate carboxy-lyase-like C-terminal" evidence="7">
    <location>
        <begin position="333"/>
        <end position="457"/>
    </location>
</feature>
<dbReference type="SUPFAM" id="SSF50475">
    <property type="entry name" value="FMN-binding split barrel"/>
    <property type="match status" value="1"/>
</dbReference>
<dbReference type="InterPro" id="IPR049383">
    <property type="entry name" value="UbiD-like_N"/>
</dbReference>
<keyword evidence="4 8" id="KW-0456">Lyase</keyword>
<accession>V9HC62</accession>
<dbReference type="OrthoDB" id="9809841at2"/>
<dbReference type="PANTHER" id="PTHR30108:SF17">
    <property type="entry name" value="FERULIC ACID DECARBOXYLASE 1"/>
    <property type="match status" value="1"/>
</dbReference>
<reference evidence="8 9" key="2">
    <citation type="submission" date="2011-10" db="EMBL/GenBank/DDBJ databases">
        <title>The Genome Sequence of Simonsiella muelleri ATCC 29453.</title>
        <authorList>
            <consortium name="The Broad Institute Genome Sequencing Platform"/>
            <consortium name="The Broad Institute Genome Sequencing Center for Infectious Disease"/>
            <person name="Earl A."/>
            <person name="Ward D."/>
            <person name="Feldgarden M."/>
            <person name="Gevers D."/>
            <person name="Izard J."/>
            <person name="Baranova O.V."/>
            <person name="Blanton J.M."/>
            <person name="Tanner A.C."/>
            <person name="Dewhirst F."/>
            <person name="Young S.K."/>
            <person name="Zeng Q."/>
            <person name="Gargeya S."/>
            <person name="Fitzgerald M."/>
            <person name="Haas B."/>
            <person name="Abouelleil A."/>
            <person name="Alvarado L."/>
            <person name="Arachchi H.M."/>
            <person name="Berlin A."/>
            <person name="Brown A."/>
            <person name="Chapman S.B."/>
            <person name="Chen Z."/>
            <person name="Dunbar C."/>
            <person name="Freedman E."/>
            <person name="Gearin G."/>
            <person name="Goldberg J."/>
            <person name="Griggs A."/>
            <person name="Gujja S."/>
            <person name="Heiman D."/>
            <person name="Howarth C."/>
            <person name="Larson L."/>
            <person name="Lui A."/>
            <person name="MacDonald P.J.P."/>
            <person name="Montmayeur A."/>
            <person name="Murphy C."/>
            <person name="Neiman D."/>
            <person name="Pearson M."/>
            <person name="Priest M."/>
            <person name="Roberts A."/>
            <person name="Saif S."/>
            <person name="Shea T."/>
            <person name="Shenoy N."/>
            <person name="Sisk P."/>
            <person name="Stolte C."/>
            <person name="Sykes S."/>
            <person name="Wortman J."/>
            <person name="Nusbaum C."/>
            <person name="Birren B."/>
        </authorList>
    </citation>
    <scope>NUCLEOTIDE SEQUENCE [LARGE SCALE GENOMIC DNA]</scope>
    <source>
        <strain evidence="8 9">ATCC 29453</strain>
    </source>
</reference>
<dbReference type="GO" id="GO:0005829">
    <property type="term" value="C:cytosol"/>
    <property type="evidence" value="ECO:0007669"/>
    <property type="project" value="TreeGrafter"/>
</dbReference>
<organism evidence="8 9">
    <name type="scientific">Simonsiella muelleri ATCC 29453</name>
    <dbReference type="NCBI Taxonomy" id="641147"/>
    <lineage>
        <taxon>Bacteria</taxon>
        <taxon>Pseudomonadati</taxon>
        <taxon>Pseudomonadota</taxon>
        <taxon>Betaproteobacteria</taxon>
        <taxon>Neisseriales</taxon>
        <taxon>Neisseriaceae</taxon>
        <taxon>Simonsiella</taxon>
    </lineage>
</organism>
<dbReference type="EMBL" id="ADCY02000045">
    <property type="protein sequence ID" value="EFG30852.1"/>
    <property type="molecule type" value="Genomic_DNA"/>
</dbReference>
<dbReference type="GO" id="GO:0008694">
    <property type="term" value="F:4-hydroxy-3-polyprenylbenzoate decarboxylase activity"/>
    <property type="evidence" value="ECO:0007669"/>
    <property type="project" value="TreeGrafter"/>
</dbReference>
<dbReference type="RefSeq" id="WP_002642450.1">
    <property type="nucleotide sequence ID" value="NZ_CP019448.1"/>
</dbReference>
<dbReference type="InterPro" id="IPR002830">
    <property type="entry name" value="UbiD"/>
</dbReference>
<dbReference type="InterPro" id="IPR049381">
    <property type="entry name" value="UbiD-like_C"/>
</dbReference>
<dbReference type="InterPro" id="IPR048304">
    <property type="entry name" value="UbiD_Rift_dom"/>
</dbReference>
<dbReference type="SUPFAM" id="SSF143968">
    <property type="entry name" value="UbiD C-terminal domain-like"/>
    <property type="match status" value="1"/>
</dbReference>
<dbReference type="FunFam" id="3.40.1670.10:FF:000001">
    <property type="entry name" value="3-octaprenyl-4-hydroxybenzoate carboxy-lyase"/>
    <property type="match status" value="1"/>
</dbReference>
<dbReference type="STRING" id="641147.HMPREF9021_01458"/>
<dbReference type="KEGG" id="smur:BWP33_07200"/>
<dbReference type="GO" id="GO:0006744">
    <property type="term" value="P:ubiquinone biosynthetic process"/>
    <property type="evidence" value="ECO:0007669"/>
    <property type="project" value="TreeGrafter"/>
</dbReference>
<dbReference type="Pfam" id="PF20696">
    <property type="entry name" value="UbiD_C"/>
    <property type="match status" value="1"/>
</dbReference>
<evidence type="ECO:0000256" key="4">
    <source>
        <dbReference type="ARBA" id="ARBA00023239"/>
    </source>
</evidence>
<dbReference type="NCBIfam" id="NF008175">
    <property type="entry name" value="PRK10922.1"/>
    <property type="match status" value="1"/>
</dbReference>
<dbReference type="Gene3D" id="1.20.5.570">
    <property type="entry name" value="Single helix bin"/>
    <property type="match status" value="1"/>
</dbReference>
<reference evidence="8 9" key="1">
    <citation type="submission" date="2010-03" db="EMBL/GenBank/DDBJ databases">
        <authorList>
            <consortium name="The Broad Institute Genome Sequencing Platform"/>
            <person name="Ward D."/>
            <person name="Earl A."/>
            <person name="Feldgarden M."/>
            <person name="Gevers D."/>
            <person name="Young S."/>
            <person name="Zeng Q."/>
            <person name="Koehrsen M."/>
            <person name="Alvarado L."/>
            <person name="Berlin A.M."/>
            <person name="Borenstein D."/>
            <person name="Chapman S.B."/>
            <person name="Chen Z."/>
            <person name="Engels R."/>
            <person name="Freedman E."/>
            <person name="Gellesch M."/>
            <person name="Goldberg J."/>
            <person name="Griggs A."/>
            <person name="Gujja S."/>
            <person name="Heilman E.R."/>
            <person name="Heiman D.I."/>
            <person name="Hepburn T.A."/>
            <person name="Howarth C."/>
            <person name="Jen D."/>
            <person name="Larson L."/>
            <person name="Mehta T."/>
            <person name="Park D."/>
            <person name="Pearson M."/>
            <person name="Richards J."/>
            <person name="Roberts A."/>
            <person name="Saif S."/>
            <person name="Shea T.D."/>
            <person name="Shenoy N."/>
            <person name="Sisk P."/>
            <person name="Stolte C."/>
            <person name="Sykes S.N."/>
            <person name="Walk T."/>
            <person name="White J."/>
            <person name="Yandava C."/>
            <person name="Izard J."/>
            <person name="Baranova O.V."/>
            <person name="Blanton J.M."/>
            <person name="Tanner A.C."/>
            <person name="Dewhirst F."/>
            <person name="Haas B."/>
            <person name="Nusbaum C."/>
            <person name="Birren B."/>
        </authorList>
    </citation>
    <scope>NUCLEOTIDE SEQUENCE [LARGE SCALE GENOMIC DNA]</scope>
    <source>
        <strain evidence="8 9">ATCC 29453</strain>
    </source>
</reference>
<dbReference type="eggNOG" id="COG0043">
    <property type="taxonomic scope" value="Bacteria"/>
</dbReference>
<dbReference type="Proteomes" id="UP000017813">
    <property type="component" value="Unassembled WGS sequence"/>
</dbReference>
<dbReference type="NCBIfam" id="TIGR00148">
    <property type="entry name" value="UbiD family decarboxylase"/>
    <property type="match status" value="1"/>
</dbReference>
<evidence type="ECO:0000256" key="3">
    <source>
        <dbReference type="ARBA" id="ARBA00022643"/>
    </source>
</evidence>
<protein>
    <submittedName>
        <fullName evidence="8">3-octaprenyl-4-hydroxybenzoate carboxy-lyase</fullName>
    </submittedName>
</protein>
<sequence>MKYQDLREFIAMLEQQGKLIRIKTPVSPYLEITEISDRVLRAGGAALLFENPIRQDGTPYHYPVLANLFGTTERVAMGMGVSDISQLREIGRTLAVLKEPEPPKGLKDAFTKLPLLKDIWSMTPHVVKNAPCQEIILEGDKVNLYDLPVQHCWEGDVAPLITWGLTVTKGPHKKRQNLGIYRQQLLDKNKLIMRWLAHRGGALDYQAFRQQYPDKPYPVSVVLGCDPATILGAVTPVPDSLSEYQFAGLLRGSRTELTQCIGNDLQVPARAEIVLEGVINPDEYALEGPYGDHTGYYNEQDYFPVFTVERITMRENPIYHSTYTGAPPDEPAILGEALNEVFVPLLQKQFPEIVDFYLPPEGCSYRMAVVSIKKQYAGHAKRVMMGCWSFLRQFMYTKFIIVVDDDIDVRNWKQVIWAMTTRMDPVRDTVLINNTPIDYLDFASPASGLGGKMGLDATNKIGNETSREWGRVIMRNPETVAKVDAMWQELGL</sequence>
<evidence type="ECO:0000313" key="8">
    <source>
        <dbReference type="EMBL" id="EFG30852.1"/>
    </source>
</evidence>
<keyword evidence="2" id="KW-0285">Flavoprotein</keyword>
<dbReference type="PANTHER" id="PTHR30108">
    <property type="entry name" value="3-OCTAPRENYL-4-HYDROXYBENZOATE CARBOXY-LYASE-RELATED"/>
    <property type="match status" value="1"/>
</dbReference>
<dbReference type="AlphaFoldDB" id="V9HC62"/>
<dbReference type="Gene3D" id="3.40.1670.10">
    <property type="entry name" value="UbiD C-terminal domain-like"/>
    <property type="match status" value="1"/>
</dbReference>
<proteinExistence type="inferred from homology"/>
<comment type="similarity">
    <text evidence="1">Belongs to the UbiD family.</text>
</comment>
<dbReference type="Pfam" id="PF20695">
    <property type="entry name" value="UbiD_N"/>
    <property type="match status" value="1"/>
</dbReference>
<evidence type="ECO:0000259" key="5">
    <source>
        <dbReference type="Pfam" id="PF01977"/>
    </source>
</evidence>
<feature type="domain" description="3-octaprenyl-4-hydroxybenzoate carboxy-lyase-like N-terminal" evidence="6">
    <location>
        <begin position="10"/>
        <end position="92"/>
    </location>
</feature>